<proteinExistence type="predicted"/>
<sequence>MMVEERSSELPPFHDWQRKRLMEVDIEFIQETTKAAAPAVEAAWEDEDLDSFCFLRSQGASCHLSAGDWI</sequence>
<evidence type="ECO:0000313" key="2">
    <source>
        <dbReference type="Proteomes" id="UP001279734"/>
    </source>
</evidence>
<comment type="caution">
    <text evidence="1">The sequence shown here is derived from an EMBL/GenBank/DDBJ whole genome shotgun (WGS) entry which is preliminary data.</text>
</comment>
<protein>
    <submittedName>
        <fullName evidence="1">Uncharacterized protein</fullName>
    </submittedName>
</protein>
<dbReference type="AlphaFoldDB" id="A0AAD3T4H7"/>
<gene>
    <name evidence="1" type="ORF">Nepgr_023568</name>
</gene>
<dbReference type="Proteomes" id="UP001279734">
    <property type="component" value="Unassembled WGS sequence"/>
</dbReference>
<evidence type="ECO:0000313" key="1">
    <source>
        <dbReference type="EMBL" id="GMH21726.1"/>
    </source>
</evidence>
<organism evidence="1 2">
    <name type="scientific">Nepenthes gracilis</name>
    <name type="common">Slender pitcher plant</name>
    <dbReference type="NCBI Taxonomy" id="150966"/>
    <lineage>
        <taxon>Eukaryota</taxon>
        <taxon>Viridiplantae</taxon>
        <taxon>Streptophyta</taxon>
        <taxon>Embryophyta</taxon>
        <taxon>Tracheophyta</taxon>
        <taxon>Spermatophyta</taxon>
        <taxon>Magnoliopsida</taxon>
        <taxon>eudicotyledons</taxon>
        <taxon>Gunneridae</taxon>
        <taxon>Pentapetalae</taxon>
        <taxon>Caryophyllales</taxon>
        <taxon>Nepenthaceae</taxon>
        <taxon>Nepenthes</taxon>
    </lineage>
</organism>
<dbReference type="EMBL" id="BSYO01000023">
    <property type="protein sequence ID" value="GMH21726.1"/>
    <property type="molecule type" value="Genomic_DNA"/>
</dbReference>
<keyword evidence="2" id="KW-1185">Reference proteome</keyword>
<reference evidence="1" key="1">
    <citation type="submission" date="2023-05" db="EMBL/GenBank/DDBJ databases">
        <title>Nepenthes gracilis genome sequencing.</title>
        <authorList>
            <person name="Fukushima K."/>
        </authorList>
    </citation>
    <scope>NUCLEOTIDE SEQUENCE</scope>
    <source>
        <strain evidence="1">SING2019-196</strain>
    </source>
</reference>
<name>A0AAD3T4H7_NEPGR</name>
<accession>A0AAD3T4H7</accession>